<accession>A0A2K9LTI2</accession>
<protein>
    <submittedName>
        <fullName evidence="1">Uncharacterized protein</fullName>
    </submittedName>
</protein>
<dbReference type="KEGG" id="smoo:SMONO_v1c01380"/>
<dbReference type="AlphaFoldDB" id="A0A2K9LTI2"/>
<proteinExistence type="predicted"/>
<organism evidence="1 2">
    <name type="scientific">Spiroplasma monobiae MQ-1</name>
    <dbReference type="NCBI Taxonomy" id="1336748"/>
    <lineage>
        <taxon>Bacteria</taxon>
        <taxon>Bacillati</taxon>
        <taxon>Mycoplasmatota</taxon>
        <taxon>Mollicutes</taxon>
        <taxon>Entomoplasmatales</taxon>
        <taxon>Spiroplasmataceae</taxon>
        <taxon>Spiroplasma</taxon>
    </lineage>
</organism>
<name>A0A2K9LTI2_SPISQ</name>
<reference evidence="1 2" key="1">
    <citation type="submission" date="2017-12" db="EMBL/GenBank/DDBJ databases">
        <title>Complete genome sequence of Spiroplasma monobiae MQ-1 (ATCC 33825).</title>
        <authorList>
            <person name="Tsai Y.-M."/>
            <person name="Lo W.-S."/>
            <person name="Wu P.-S."/>
            <person name="Cho S.-T."/>
            <person name="Kuo C.-H."/>
        </authorList>
    </citation>
    <scope>NUCLEOTIDE SEQUENCE [LARGE SCALE GENOMIC DNA]</scope>
    <source>
        <strain evidence="1 2">MQ-1</strain>
    </source>
</reference>
<dbReference type="Proteomes" id="UP000234790">
    <property type="component" value="Chromosome"/>
</dbReference>
<gene>
    <name evidence="1" type="ORF">SMONO_v1c01380</name>
</gene>
<dbReference type="EMBL" id="CP025543">
    <property type="protein sequence ID" value="AUM62389.1"/>
    <property type="molecule type" value="Genomic_DNA"/>
</dbReference>
<keyword evidence="2" id="KW-1185">Reference proteome</keyword>
<evidence type="ECO:0000313" key="2">
    <source>
        <dbReference type="Proteomes" id="UP000234790"/>
    </source>
</evidence>
<evidence type="ECO:0000313" key="1">
    <source>
        <dbReference type="EMBL" id="AUM62389.1"/>
    </source>
</evidence>
<sequence length="32" mass="3513">MSIPSVDQLEILIKNKTVRSIANLPSVFALSK</sequence>